<sequence length="539" mass="56878">MMSMRLLPVLAALLGSLLSAPSARAQVPVVAIESGELTGAVDDGIVRFLGIPYAAPPVGDRRWAAPEAPLPWTGRRTANSYGPGCVQAITPDGFGPWTREYVAPPPVSEDCLTLNIWAPANPDGKPLPVMVWIHGGAFMSGSNAVPIYDGAELARQGIIVVSINYRLGVFGFAAFHDLAGDPGGGTNFALQDMIAALRWTRRNIGRFGGDPAQVTIAGQSAGAMAVHMLLLSPPADGLFARAIAQSGIVEVPLPERGEADRRGADLLARARLSDVAALRRLSADRLAALLDAGPLAGAGDVGGMPLLGPVVDGSILPAQVAAMEAAGRRRAVPVLVGLNADEGVLNPAYFHTTAAEVRARATRMAGETGTDVLLAGDPLDSEAAILATGRKLTRRYGLASLADWARAHRAPAFAYYFTHAEPGPGSDLFGAFHSAEIPYAFNSLNAAPDRPFTDRDRDIAATMSKYWANFVKHGDPNGPGLPTWPAFAGMASNIMELGTNFAPWRADREKLDRLLDRLPHGPGRSVFGIDSFAETPRDR</sequence>
<dbReference type="PROSITE" id="PS00941">
    <property type="entry name" value="CARBOXYLESTERASE_B_2"/>
    <property type="match status" value="1"/>
</dbReference>
<dbReference type="InterPro" id="IPR050309">
    <property type="entry name" value="Type-B_Carboxylest/Lipase"/>
</dbReference>
<dbReference type="PANTHER" id="PTHR11559">
    <property type="entry name" value="CARBOXYLESTERASE"/>
    <property type="match status" value="1"/>
</dbReference>
<name>A0AAC9AVX7_SPHMC</name>
<keyword evidence="2 3" id="KW-0378">Hydrolase</keyword>
<protein>
    <recommendedName>
        <fullName evidence="3">Carboxylic ester hydrolase</fullName>
        <ecNumber evidence="3">3.1.1.-</ecNumber>
    </recommendedName>
</protein>
<reference evidence="6" key="1">
    <citation type="submission" date="2015-11" db="EMBL/GenBank/DDBJ databases">
        <title>Complete genome sequence of a polyethylene-glycol degrader Sphingopyxis macrogoltabida 203N (NBRC 111659).</title>
        <authorList>
            <person name="Yoshiyuki O."/>
            <person name="Shouta N."/>
            <person name="Nagata Y."/>
            <person name="Numata M."/>
            <person name="Tsuchikane K."/>
            <person name="Hosoyama A."/>
            <person name="Yamazoe A."/>
            <person name="Tsuda M."/>
            <person name="Fujita N."/>
            <person name="Kawai F."/>
        </authorList>
    </citation>
    <scope>NUCLEOTIDE SEQUENCE [LARGE SCALE GENOMIC DNA]</scope>
    <source>
        <strain evidence="6">203N</strain>
    </source>
</reference>
<dbReference type="GO" id="GO:0016787">
    <property type="term" value="F:hydrolase activity"/>
    <property type="evidence" value="ECO:0007669"/>
    <property type="project" value="UniProtKB-KW"/>
</dbReference>
<dbReference type="SUPFAM" id="SSF53474">
    <property type="entry name" value="alpha/beta-Hydrolases"/>
    <property type="match status" value="1"/>
</dbReference>
<evidence type="ECO:0000259" key="4">
    <source>
        <dbReference type="Pfam" id="PF00135"/>
    </source>
</evidence>
<keyword evidence="3" id="KW-0732">Signal</keyword>
<reference evidence="5 6" key="2">
    <citation type="journal article" date="2016" name="Genome Announc.">
        <title>Complete Genome Sequence of Sphingopyxis macrogoltabida Strain 203N (NBRC 111659), a Polyethylene Glycol Degrader.</title>
        <authorList>
            <person name="Ohtsubo Y."/>
            <person name="Nonoyama S."/>
            <person name="Nagata Y."/>
            <person name="Numata M."/>
            <person name="Tsuchikane K."/>
            <person name="Hosoyama A."/>
            <person name="Yamazoe A."/>
            <person name="Tsuda M."/>
            <person name="Fujita N."/>
            <person name="Kawai F."/>
        </authorList>
    </citation>
    <scope>NUCLEOTIDE SEQUENCE [LARGE SCALE GENOMIC DNA]</scope>
    <source>
        <strain evidence="5 6">203N</strain>
    </source>
</reference>
<evidence type="ECO:0000256" key="2">
    <source>
        <dbReference type="ARBA" id="ARBA00022801"/>
    </source>
</evidence>
<dbReference type="PROSITE" id="PS00122">
    <property type="entry name" value="CARBOXYLESTERASE_B_1"/>
    <property type="match status" value="1"/>
</dbReference>
<feature type="domain" description="Carboxylesterase type B" evidence="4">
    <location>
        <begin position="27"/>
        <end position="502"/>
    </location>
</feature>
<evidence type="ECO:0000313" key="6">
    <source>
        <dbReference type="Proteomes" id="UP000076088"/>
    </source>
</evidence>
<dbReference type="Pfam" id="PF00135">
    <property type="entry name" value="COesterase"/>
    <property type="match status" value="1"/>
</dbReference>
<dbReference type="InterPro" id="IPR019819">
    <property type="entry name" value="Carboxylesterase_B_CS"/>
</dbReference>
<accession>A0AAC9AVX7</accession>
<dbReference type="Gene3D" id="3.40.50.1820">
    <property type="entry name" value="alpha/beta hydrolase"/>
    <property type="match status" value="1"/>
</dbReference>
<proteinExistence type="inferred from homology"/>
<dbReference type="Proteomes" id="UP000076088">
    <property type="component" value="Chromosome"/>
</dbReference>
<feature type="signal peptide" evidence="3">
    <location>
        <begin position="1"/>
        <end position="25"/>
    </location>
</feature>
<evidence type="ECO:0000313" key="5">
    <source>
        <dbReference type="EMBL" id="AMU90601.1"/>
    </source>
</evidence>
<dbReference type="EC" id="3.1.1.-" evidence="3"/>
<organism evidence="5 6">
    <name type="scientific">Sphingopyxis macrogoltabida</name>
    <name type="common">Sphingomonas macrogoltabidus</name>
    <dbReference type="NCBI Taxonomy" id="33050"/>
    <lineage>
        <taxon>Bacteria</taxon>
        <taxon>Pseudomonadati</taxon>
        <taxon>Pseudomonadota</taxon>
        <taxon>Alphaproteobacteria</taxon>
        <taxon>Sphingomonadales</taxon>
        <taxon>Sphingomonadaceae</taxon>
        <taxon>Sphingopyxis</taxon>
    </lineage>
</organism>
<dbReference type="InterPro" id="IPR029058">
    <property type="entry name" value="AB_hydrolase_fold"/>
</dbReference>
<dbReference type="AlphaFoldDB" id="A0AAC9AVX7"/>
<gene>
    <name evidence="5" type="ORF">ATM17_16375</name>
</gene>
<evidence type="ECO:0000256" key="3">
    <source>
        <dbReference type="RuleBase" id="RU361235"/>
    </source>
</evidence>
<evidence type="ECO:0000256" key="1">
    <source>
        <dbReference type="ARBA" id="ARBA00005964"/>
    </source>
</evidence>
<keyword evidence="6" id="KW-1185">Reference proteome</keyword>
<feature type="chain" id="PRO_5041770706" description="Carboxylic ester hydrolase" evidence="3">
    <location>
        <begin position="26"/>
        <end position="539"/>
    </location>
</feature>
<dbReference type="EMBL" id="CP013344">
    <property type="protein sequence ID" value="AMU90601.1"/>
    <property type="molecule type" value="Genomic_DNA"/>
</dbReference>
<comment type="similarity">
    <text evidence="1 3">Belongs to the type-B carboxylesterase/lipase family.</text>
</comment>
<dbReference type="InterPro" id="IPR002018">
    <property type="entry name" value="CarbesteraseB"/>
</dbReference>
<dbReference type="InterPro" id="IPR019826">
    <property type="entry name" value="Carboxylesterase_B_AS"/>
</dbReference>